<dbReference type="InterPro" id="IPR055170">
    <property type="entry name" value="GFO_IDH_MocA-like_dom"/>
</dbReference>
<evidence type="ECO:0000256" key="10">
    <source>
        <dbReference type="ARBA" id="ARBA00049233"/>
    </source>
</evidence>
<reference evidence="14" key="1">
    <citation type="submission" date="2020-11" db="EMBL/GenBank/DDBJ databases">
        <title>Gallus gallus (Chicken) genome, bGalGal1, GRCg7b, maternal haplotype autosomes + Z &amp; W.</title>
        <authorList>
            <person name="Warren W."/>
            <person name="Formenti G."/>
            <person name="Fedrigo O."/>
            <person name="Haase B."/>
            <person name="Mountcastle J."/>
            <person name="Balacco J."/>
            <person name="Tracey A."/>
            <person name="Schneider V."/>
            <person name="Okimoto R."/>
            <person name="Cheng H."/>
            <person name="Hawken R."/>
            <person name="Howe K."/>
            <person name="Jarvis E.D."/>
        </authorList>
    </citation>
    <scope>NUCLEOTIDE SEQUENCE [LARGE SCALE GENOMIC DNA]</scope>
    <source>
        <strain evidence="14">Broiler</strain>
    </source>
</reference>
<dbReference type="Gene3D" id="3.30.360.10">
    <property type="entry name" value="Dihydrodipicolinate Reductase, domain 2"/>
    <property type="match status" value="1"/>
</dbReference>
<dbReference type="InterPro" id="IPR050984">
    <property type="entry name" value="Gfo/Idh/MocA_domain"/>
</dbReference>
<comment type="catalytic activity">
    <reaction evidence="10">
        <text>D-xylose + NADP(+) = D-xylono-1,5-lactone + NADPH + H(+)</text>
        <dbReference type="Rhea" id="RHEA:22000"/>
        <dbReference type="ChEBI" id="CHEBI:15378"/>
        <dbReference type="ChEBI" id="CHEBI:15867"/>
        <dbReference type="ChEBI" id="CHEBI:53455"/>
        <dbReference type="ChEBI" id="CHEBI:57783"/>
        <dbReference type="ChEBI" id="CHEBI:58349"/>
        <dbReference type="EC" id="1.1.1.179"/>
    </reaction>
</comment>
<evidence type="ECO:0000256" key="6">
    <source>
        <dbReference type="ARBA" id="ARBA00042926"/>
    </source>
</evidence>
<organism evidence="14 15">
    <name type="scientific">Gallus gallus</name>
    <name type="common">Chicken</name>
    <dbReference type="NCBI Taxonomy" id="9031"/>
    <lineage>
        <taxon>Eukaryota</taxon>
        <taxon>Metazoa</taxon>
        <taxon>Chordata</taxon>
        <taxon>Craniata</taxon>
        <taxon>Vertebrata</taxon>
        <taxon>Euteleostomi</taxon>
        <taxon>Archelosauria</taxon>
        <taxon>Archosauria</taxon>
        <taxon>Dinosauria</taxon>
        <taxon>Saurischia</taxon>
        <taxon>Theropoda</taxon>
        <taxon>Coelurosauria</taxon>
        <taxon>Aves</taxon>
        <taxon>Neognathae</taxon>
        <taxon>Galloanserae</taxon>
        <taxon>Galliformes</taxon>
        <taxon>Phasianidae</taxon>
        <taxon>Phasianinae</taxon>
        <taxon>Gallus</taxon>
    </lineage>
</organism>
<feature type="compositionally biased region" description="Low complexity" evidence="11">
    <location>
        <begin position="8"/>
        <end position="21"/>
    </location>
</feature>
<dbReference type="FunCoup" id="A0A8V0XM79">
    <property type="interactions" value="1021"/>
</dbReference>
<dbReference type="OMA" id="AHETGKY"/>
<dbReference type="PANTHER" id="PTHR22604">
    <property type="entry name" value="OXIDOREDUCTASES"/>
    <property type="match status" value="1"/>
</dbReference>
<evidence type="ECO:0000256" key="1">
    <source>
        <dbReference type="ARBA" id="ARBA00010928"/>
    </source>
</evidence>
<dbReference type="EC" id="1.3.1.20" evidence="3"/>
<evidence type="ECO:0000256" key="4">
    <source>
        <dbReference type="ARBA" id="ARBA00038984"/>
    </source>
</evidence>
<dbReference type="SUPFAM" id="SSF51735">
    <property type="entry name" value="NAD(P)-binding Rossmann-fold domains"/>
    <property type="match status" value="1"/>
</dbReference>
<dbReference type="GeneID" id="777348"/>
<evidence type="ECO:0000256" key="8">
    <source>
        <dbReference type="ARBA" id="ARBA00043025"/>
    </source>
</evidence>
<sequence length="395" mass="42477">METPLGRTETPPDTTKTLLDTSGTHLETTRSPLEATETPPDPTVTPREPTESPRGTTCPPPTRWGICSAGKISHDFLVALRTLPPEEHLAVAVAARELSRAQQYAQLHGVARAYGSYEELARDPQVDVVYVGTVNPQHLPATLLFLRARKAVLVEKPLGISAREAKEMAAAAREAGVFLMEGFWTRFFPAWKRLRALVDEGALGECRVLQGALAFPLRAVERLREPSLGGGALLDLGGYGLQMASALLGRGCPPLRLRAEGCLHPSGVDETVTLTLQYEGGKQAALTVSMDAKLPGGAALGGTRGWVEIPSHLNCPTELIWEGKREVFPLPPPAEPLNYPNSTGLRYEAQHVRECLLKGLTESPVMTLAESELIAEMMDEARHQVGAVGPGGTVA</sequence>
<comment type="similarity">
    <text evidence="1">Belongs to the Gfo/Idh/MocA family.</text>
</comment>
<dbReference type="KEGG" id="gga:777348"/>
<feature type="compositionally biased region" description="Polar residues" evidence="11">
    <location>
        <begin position="22"/>
        <end position="31"/>
    </location>
</feature>
<dbReference type="Ensembl" id="ENSGALT00010010103.1">
    <property type="protein sequence ID" value="ENSGALP00010005902.1"/>
    <property type="gene ID" value="ENSGALG00010004334.1"/>
</dbReference>
<feature type="domain" description="GFO/IDH/MocA-like oxidoreductase" evidence="13">
    <location>
        <begin position="191"/>
        <end position="307"/>
    </location>
</feature>
<dbReference type="GeneTree" id="ENSGT00390000007946"/>
<gene>
    <name evidence="14" type="primary">DHDH</name>
</gene>
<proteinExistence type="evidence at protein level"/>
<dbReference type="OrthoDB" id="2129491at2759"/>
<dbReference type="GlyGen" id="A0A8V0XM79">
    <property type="glycosylation" value="1 site"/>
</dbReference>
<evidence type="ECO:0000256" key="2">
    <source>
        <dbReference type="ARBA" id="ARBA00023002"/>
    </source>
</evidence>
<dbReference type="PANTHER" id="PTHR22604:SF105">
    <property type="entry name" value="TRANS-1,2-DIHYDROBENZENE-1,2-DIOL DEHYDROGENASE"/>
    <property type="match status" value="1"/>
</dbReference>
<evidence type="ECO:0000256" key="5">
    <source>
        <dbReference type="ARBA" id="ARBA00040603"/>
    </source>
</evidence>
<dbReference type="Pfam" id="PF22725">
    <property type="entry name" value="GFO_IDH_MocA_C3"/>
    <property type="match status" value="1"/>
</dbReference>
<keyword evidence="15" id="KW-1185">Reference proteome</keyword>
<feature type="domain" description="Gfo/Idh/MocA-like oxidoreductase N-terminal" evidence="12">
    <location>
        <begin position="63"/>
        <end position="183"/>
    </location>
</feature>
<dbReference type="Pfam" id="PF01408">
    <property type="entry name" value="GFO_IDH_MocA"/>
    <property type="match status" value="1"/>
</dbReference>
<keyword evidence="16" id="KW-1267">Proteomics identification</keyword>
<feature type="region of interest" description="Disordered" evidence="11">
    <location>
        <begin position="1"/>
        <end position="62"/>
    </location>
</feature>
<evidence type="ECO:0000259" key="13">
    <source>
        <dbReference type="Pfam" id="PF22725"/>
    </source>
</evidence>
<dbReference type="SUPFAM" id="SSF55347">
    <property type="entry name" value="Glyceraldehyde-3-phosphate dehydrogenase-like, C-terminal domain"/>
    <property type="match status" value="1"/>
</dbReference>
<dbReference type="GO" id="GO:0000166">
    <property type="term" value="F:nucleotide binding"/>
    <property type="evidence" value="ECO:0007669"/>
    <property type="project" value="InterPro"/>
</dbReference>
<dbReference type="GO" id="GO:0047837">
    <property type="term" value="F:D-xylose 1-dehydrogenase (NADP+) activity"/>
    <property type="evidence" value="ECO:0000318"/>
    <property type="project" value="GO_Central"/>
</dbReference>
<dbReference type="GO" id="GO:0047115">
    <property type="term" value="F:trans-1,2-dihydrobenzene-1,2-diol dehydrogenase activity"/>
    <property type="evidence" value="ECO:0007669"/>
    <property type="project" value="UniProtKB-EC"/>
</dbReference>
<dbReference type="GO" id="GO:0042843">
    <property type="term" value="P:D-xylose catabolic process"/>
    <property type="evidence" value="ECO:0000318"/>
    <property type="project" value="GO_Central"/>
</dbReference>
<evidence type="ECO:0000313" key="14">
    <source>
        <dbReference type="Ensembl" id="ENSGALP00010005902.1"/>
    </source>
</evidence>
<dbReference type="RefSeq" id="XP_015128553.2">
    <property type="nucleotide sequence ID" value="XM_015273067.4"/>
</dbReference>
<comment type="catalytic activity">
    <reaction evidence="9">
        <text>(1R,2R)-1,2-dihydrobenzene-1,2-diol + NADP(+) = catechol + NADPH + H(+)</text>
        <dbReference type="Rhea" id="RHEA:16729"/>
        <dbReference type="ChEBI" id="CHEBI:10702"/>
        <dbReference type="ChEBI" id="CHEBI:15378"/>
        <dbReference type="ChEBI" id="CHEBI:18135"/>
        <dbReference type="ChEBI" id="CHEBI:57783"/>
        <dbReference type="ChEBI" id="CHEBI:58349"/>
        <dbReference type="EC" id="1.3.1.20"/>
    </reaction>
</comment>
<dbReference type="Gene3D" id="3.40.50.720">
    <property type="entry name" value="NAD(P)-binding Rossmann-like Domain"/>
    <property type="match status" value="1"/>
</dbReference>
<protein>
    <recommendedName>
        <fullName evidence="5">Trans-1,2-dihydrobenzene-1,2-diol dehydrogenase</fullName>
        <ecNumber evidence="4">1.1.1.179</ecNumber>
        <ecNumber evidence="3">1.3.1.20</ecNumber>
    </recommendedName>
    <alternativeName>
        <fullName evidence="8">D-xylose 1-dehydrogenase</fullName>
    </alternativeName>
    <alternativeName>
        <fullName evidence="7">D-xylose-NADP dehydrogenase</fullName>
    </alternativeName>
    <alternativeName>
        <fullName evidence="6">Dimeric dihydrodiol dehydrogenase</fullName>
    </alternativeName>
</protein>
<dbReference type="CTD" id="27294"/>
<accession>A0A8V0XM79</accession>
<evidence type="ECO:0000256" key="7">
    <source>
        <dbReference type="ARBA" id="ARBA00042988"/>
    </source>
</evidence>
<dbReference type="EC" id="1.1.1.179" evidence="4"/>
<dbReference type="SMR" id="A0A8V0XM79"/>
<dbReference type="InterPro" id="IPR036291">
    <property type="entry name" value="NAD(P)-bd_dom_sf"/>
</dbReference>
<evidence type="ECO:0000259" key="12">
    <source>
        <dbReference type="Pfam" id="PF01408"/>
    </source>
</evidence>
<evidence type="ECO:0000256" key="11">
    <source>
        <dbReference type="SAM" id="MobiDB-lite"/>
    </source>
</evidence>
<dbReference type="InterPro" id="IPR000683">
    <property type="entry name" value="Gfo/Idh/MocA-like_OxRdtase_N"/>
</dbReference>
<keyword evidence="2" id="KW-0560">Oxidoreductase</keyword>
<evidence type="ECO:0000313" key="15">
    <source>
        <dbReference type="Proteomes" id="UP000000539"/>
    </source>
</evidence>
<dbReference type="AlphaFoldDB" id="A0A8V0XM79"/>
<reference evidence="14" key="2">
    <citation type="submission" date="2025-08" db="UniProtKB">
        <authorList>
            <consortium name="Ensembl"/>
        </authorList>
    </citation>
    <scope>IDENTIFICATION</scope>
    <source>
        <strain evidence="14">broiler</strain>
    </source>
</reference>
<name>A0A8V0XM79_CHICK</name>
<evidence type="ECO:0000256" key="3">
    <source>
        <dbReference type="ARBA" id="ARBA00038853"/>
    </source>
</evidence>
<evidence type="ECO:0000256" key="9">
    <source>
        <dbReference type="ARBA" id="ARBA00047423"/>
    </source>
</evidence>
<evidence type="ECO:0007829" key="16">
    <source>
        <dbReference type="PeptideAtlas" id="A0A8V0XM79"/>
    </source>
</evidence>
<dbReference type="Proteomes" id="UP000000539">
    <property type="component" value="Chromosome 31"/>
</dbReference>
<reference evidence="14" key="3">
    <citation type="submission" date="2025-09" db="UniProtKB">
        <authorList>
            <consortium name="Ensembl"/>
        </authorList>
    </citation>
    <scope>IDENTIFICATION</scope>
    <source>
        <strain evidence="14">broiler</strain>
    </source>
</reference>